<organism evidence="8 9">
    <name type="scientific">Chondromyces apiculatus DSM 436</name>
    <dbReference type="NCBI Taxonomy" id="1192034"/>
    <lineage>
        <taxon>Bacteria</taxon>
        <taxon>Pseudomonadati</taxon>
        <taxon>Myxococcota</taxon>
        <taxon>Polyangia</taxon>
        <taxon>Polyangiales</taxon>
        <taxon>Polyangiaceae</taxon>
        <taxon>Chondromyces</taxon>
    </lineage>
</organism>
<proteinExistence type="predicted"/>
<dbReference type="OrthoDB" id="5313151at2"/>
<dbReference type="InterPro" id="IPR017441">
    <property type="entry name" value="Protein_kinase_ATP_BS"/>
</dbReference>
<dbReference type="GO" id="GO:0004674">
    <property type="term" value="F:protein serine/threonine kinase activity"/>
    <property type="evidence" value="ECO:0007669"/>
    <property type="project" value="TreeGrafter"/>
</dbReference>
<feature type="compositionally biased region" description="Basic and acidic residues" evidence="6">
    <location>
        <begin position="630"/>
        <end position="640"/>
    </location>
</feature>
<dbReference type="eggNOG" id="COG0515">
    <property type="taxonomic scope" value="Bacteria"/>
</dbReference>
<feature type="region of interest" description="Disordered" evidence="6">
    <location>
        <begin position="297"/>
        <end position="343"/>
    </location>
</feature>
<dbReference type="Gene3D" id="1.10.510.10">
    <property type="entry name" value="Transferase(Phosphotransferase) domain 1"/>
    <property type="match status" value="1"/>
</dbReference>
<feature type="compositionally biased region" description="Basic and acidic residues" evidence="6">
    <location>
        <begin position="554"/>
        <end position="580"/>
    </location>
</feature>
<dbReference type="Pfam" id="PF00069">
    <property type="entry name" value="Pkinase"/>
    <property type="match status" value="1"/>
</dbReference>
<comment type="caution">
    <text evidence="8">The sequence shown here is derived from an EMBL/GenBank/DDBJ whole genome shotgun (WGS) entry which is preliminary data.</text>
</comment>
<dbReference type="InterPro" id="IPR008271">
    <property type="entry name" value="Ser/Thr_kinase_AS"/>
</dbReference>
<evidence type="ECO:0000256" key="2">
    <source>
        <dbReference type="ARBA" id="ARBA00022741"/>
    </source>
</evidence>
<evidence type="ECO:0000259" key="7">
    <source>
        <dbReference type="PROSITE" id="PS50011"/>
    </source>
</evidence>
<dbReference type="SMART" id="SM00220">
    <property type="entry name" value="S_TKc"/>
    <property type="match status" value="1"/>
</dbReference>
<feature type="region of interest" description="Disordered" evidence="6">
    <location>
        <begin position="407"/>
        <end position="451"/>
    </location>
</feature>
<name>A0A017SWW9_9BACT</name>
<sequence>MKLCRGRASQRVEGAMRAHEPLRPGQRFKGFTVVRLLGQGGMGAVFEVVGRGGRRYALKVLQPTWHDREAQVRRMLDEGIVMVGIRHVNIVEVHDHGEHEGLVWLLMELLEGETVRARMLREGPLSVDVACATLRAAAYAAEQCHALGIVHRDIKPENFMLTGEDRLKMLDLGIAHIHGSTMTQEPIGTPAYMAPEQFNTRLGVSPSTDVYALGLMAFEMLAGFHPFLRDDQGEERNAWELCFEHAFTLAPPLSSLGFPRALSDVVSRATAKDPRERYPSGGALAEAISEAWRILRERPEQGGRGDPRLAPGSEGRRSGAGMVRNVPSAARAPVRQAPSERLPREMTDPAAVGAYLIARSESAAAAGVHPRGGTLRMVSSPDDASPPRGGTVRMGAAPPSGTAPFAWGQPTPAPGRGASFAQLAEPGSAEADDGSEVPTRVPGSAPGYRMAAGATRGSAPARRRLLWVASGGAVALLLFLIVHPRLVALSEASTVHAGMPAALFARQAAGDTEAPSLQRVLASPSGGEAAPSLSEGQSGQEPRGSLPGSPPVRPEGRPEVSPRPASRPEEPSPARPEERLWALPLPLSRPEVQSPVRPEERPNGLPAVARSSVARRDASTSLASAGPSAKRPEATHKPVRETANAAPAGASKPSSHPRHPRPF</sequence>
<dbReference type="CDD" id="cd14014">
    <property type="entry name" value="STKc_PknB_like"/>
    <property type="match status" value="1"/>
</dbReference>
<dbReference type="InterPro" id="IPR000719">
    <property type="entry name" value="Prot_kinase_dom"/>
</dbReference>
<dbReference type="AlphaFoldDB" id="A0A017SWW9"/>
<dbReference type="PROSITE" id="PS00108">
    <property type="entry name" value="PROTEIN_KINASE_ST"/>
    <property type="match status" value="1"/>
</dbReference>
<keyword evidence="4 5" id="KW-0067">ATP-binding</keyword>
<dbReference type="STRING" id="1192034.CAP_8727"/>
<keyword evidence="1" id="KW-0808">Transferase</keyword>
<keyword evidence="2 5" id="KW-0547">Nucleotide-binding</keyword>
<dbReference type="GO" id="GO:0005524">
    <property type="term" value="F:ATP binding"/>
    <property type="evidence" value="ECO:0007669"/>
    <property type="project" value="UniProtKB-UniRule"/>
</dbReference>
<evidence type="ECO:0000256" key="6">
    <source>
        <dbReference type="SAM" id="MobiDB-lite"/>
    </source>
</evidence>
<dbReference type="EMBL" id="ASRX01000090">
    <property type="protein sequence ID" value="EYF01070.1"/>
    <property type="molecule type" value="Genomic_DNA"/>
</dbReference>
<accession>A0A017SWW9</accession>
<evidence type="ECO:0000256" key="1">
    <source>
        <dbReference type="ARBA" id="ARBA00022679"/>
    </source>
</evidence>
<dbReference type="RefSeq" id="WP_044250035.1">
    <property type="nucleotide sequence ID" value="NZ_ASRX01000090.1"/>
</dbReference>
<evidence type="ECO:0000256" key="5">
    <source>
        <dbReference type="PROSITE-ProRule" id="PRU10141"/>
    </source>
</evidence>
<dbReference type="PANTHER" id="PTHR43289:SF6">
    <property type="entry name" value="SERINE_THREONINE-PROTEIN KINASE NEKL-3"/>
    <property type="match status" value="1"/>
</dbReference>
<evidence type="ECO:0000313" key="9">
    <source>
        <dbReference type="Proteomes" id="UP000019678"/>
    </source>
</evidence>
<dbReference type="SUPFAM" id="SSF56112">
    <property type="entry name" value="Protein kinase-like (PK-like)"/>
    <property type="match status" value="1"/>
</dbReference>
<evidence type="ECO:0000256" key="3">
    <source>
        <dbReference type="ARBA" id="ARBA00022777"/>
    </source>
</evidence>
<dbReference type="InterPro" id="IPR011009">
    <property type="entry name" value="Kinase-like_dom_sf"/>
</dbReference>
<feature type="compositionally biased region" description="Basic and acidic residues" evidence="6">
    <location>
        <begin position="297"/>
        <end position="307"/>
    </location>
</feature>
<dbReference type="PANTHER" id="PTHR43289">
    <property type="entry name" value="MITOGEN-ACTIVATED PROTEIN KINASE KINASE KINASE 20-RELATED"/>
    <property type="match status" value="1"/>
</dbReference>
<feature type="region of interest" description="Disordered" evidence="6">
    <location>
        <begin position="515"/>
        <end position="663"/>
    </location>
</feature>
<dbReference type="PROSITE" id="PS00107">
    <property type="entry name" value="PROTEIN_KINASE_ATP"/>
    <property type="match status" value="1"/>
</dbReference>
<protein>
    <recommendedName>
        <fullName evidence="7">Protein kinase domain-containing protein</fullName>
    </recommendedName>
</protein>
<dbReference type="Gene3D" id="3.30.200.20">
    <property type="entry name" value="Phosphorylase Kinase, domain 1"/>
    <property type="match status" value="1"/>
</dbReference>
<keyword evidence="9" id="KW-1185">Reference proteome</keyword>
<keyword evidence="3" id="KW-0418">Kinase</keyword>
<evidence type="ECO:0000256" key="4">
    <source>
        <dbReference type="ARBA" id="ARBA00022840"/>
    </source>
</evidence>
<gene>
    <name evidence="8" type="ORF">CAP_8727</name>
</gene>
<dbReference type="PROSITE" id="PS50011">
    <property type="entry name" value="PROTEIN_KINASE_DOM"/>
    <property type="match status" value="1"/>
</dbReference>
<dbReference type="Proteomes" id="UP000019678">
    <property type="component" value="Unassembled WGS sequence"/>
</dbReference>
<evidence type="ECO:0000313" key="8">
    <source>
        <dbReference type="EMBL" id="EYF01070.1"/>
    </source>
</evidence>
<reference evidence="8 9" key="1">
    <citation type="submission" date="2013-05" db="EMBL/GenBank/DDBJ databases">
        <title>Genome assembly of Chondromyces apiculatus DSM 436.</title>
        <authorList>
            <person name="Sharma G."/>
            <person name="Khatri I."/>
            <person name="Kaur C."/>
            <person name="Mayilraj S."/>
            <person name="Subramanian S."/>
        </authorList>
    </citation>
    <scope>NUCLEOTIDE SEQUENCE [LARGE SCALE GENOMIC DNA]</scope>
    <source>
        <strain evidence="8 9">DSM 436</strain>
    </source>
</reference>
<feature type="domain" description="Protein kinase" evidence="7">
    <location>
        <begin position="31"/>
        <end position="293"/>
    </location>
</feature>
<feature type="binding site" evidence="5">
    <location>
        <position position="59"/>
    </location>
    <ligand>
        <name>ATP</name>
        <dbReference type="ChEBI" id="CHEBI:30616"/>
    </ligand>
</feature>
<feature type="region of interest" description="Disordered" evidence="6">
    <location>
        <begin position="367"/>
        <end position="390"/>
    </location>
</feature>